<organism evidence="12 13">
    <name type="scientific">Sumerlaea chitinivorans</name>
    <dbReference type="NCBI Taxonomy" id="2250252"/>
    <lineage>
        <taxon>Bacteria</taxon>
        <taxon>Candidatus Sumerlaeota</taxon>
        <taxon>Candidatus Sumerlaeia</taxon>
        <taxon>Candidatus Sumerlaeales</taxon>
        <taxon>Candidatus Sumerlaeaceae</taxon>
        <taxon>Candidatus Sumerlaea</taxon>
    </lineage>
</organism>
<evidence type="ECO:0000256" key="2">
    <source>
        <dbReference type="ARBA" id="ARBA00022490"/>
    </source>
</evidence>
<comment type="catalytic activity">
    <reaction evidence="9">
        <text>DNA(n) + a 2'-deoxyribonucleoside 5'-triphosphate = DNA(n+1) + diphosphate</text>
        <dbReference type="Rhea" id="RHEA:22508"/>
        <dbReference type="Rhea" id="RHEA-COMP:17339"/>
        <dbReference type="Rhea" id="RHEA-COMP:17340"/>
        <dbReference type="ChEBI" id="CHEBI:33019"/>
        <dbReference type="ChEBI" id="CHEBI:61560"/>
        <dbReference type="ChEBI" id="CHEBI:173112"/>
        <dbReference type="EC" id="2.7.7.7"/>
    </reaction>
</comment>
<evidence type="ECO:0000259" key="11">
    <source>
        <dbReference type="SMART" id="SM00481"/>
    </source>
</evidence>
<accession>A0A2Z4Y655</accession>
<dbReference type="Gene3D" id="3.20.20.140">
    <property type="entry name" value="Metal-dependent hydrolases"/>
    <property type="match status" value="2"/>
</dbReference>
<evidence type="ECO:0000256" key="7">
    <source>
        <dbReference type="ARBA" id="ARBA00022932"/>
    </source>
</evidence>
<dbReference type="InterPro" id="IPR029460">
    <property type="entry name" value="DNAPol_HHH"/>
</dbReference>
<dbReference type="EC" id="2.7.7.7" evidence="1"/>
<proteinExistence type="predicted"/>
<gene>
    <name evidence="12" type="ORF">BRCON_1415</name>
</gene>
<dbReference type="Pfam" id="PF14579">
    <property type="entry name" value="HHH_6"/>
    <property type="match status" value="1"/>
</dbReference>
<dbReference type="SMART" id="SM00481">
    <property type="entry name" value="POLIIIAc"/>
    <property type="match status" value="1"/>
</dbReference>
<protein>
    <recommendedName>
        <fullName evidence="1">DNA-directed DNA polymerase</fullName>
        <ecNumber evidence="1">2.7.7.7</ecNumber>
    </recommendedName>
</protein>
<keyword evidence="4" id="KW-0548">Nucleotidyltransferase</keyword>
<evidence type="ECO:0000313" key="13">
    <source>
        <dbReference type="Proteomes" id="UP000262583"/>
    </source>
</evidence>
<evidence type="ECO:0000313" key="12">
    <source>
        <dbReference type="EMBL" id="AXA36192.1"/>
    </source>
</evidence>
<evidence type="ECO:0000256" key="8">
    <source>
        <dbReference type="ARBA" id="ARBA00023204"/>
    </source>
</evidence>
<dbReference type="Pfam" id="PF07733">
    <property type="entry name" value="DNA_pol3_alpha"/>
    <property type="match status" value="1"/>
</dbReference>
<feature type="compositionally biased region" description="Basic and acidic residues" evidence="10">
    <location>
        <begin position="656"/>
        <end position="676"/>
    </location>
</feature>
<dbReference type="GO" id="GO:0008408">
    <property type="term" value="F:3'-5' exonuclease activity"/>
    <property type="evidence" value="ECO:0007669"/>
    <property type="project" value="InterPro"/>
</dbReference>
<dbReference type="KEGG" id="schv:BRCON_1415"/>
<name>A0A2Z4Y655_SUMC1</name>
<dbReference type="GO" id="GO:0003887">
    <property type="term" value="F:DNA-directed DNA polymerase activity"/>
    <property type="evidence" value="ECO:0007669"/>
    <property type="project" value="UniProtKB-KW"/>
</dbReference>
<keyword evidence="6" id="KW-0227">DNA damage</keyword>
<dbReference type="CDD" id="cd04485">
    <property type="entry name" value="DnaE_OBF"/>
    <property type="match status" value="1"/>
</dbReference>
<evidence type="ECO:0000256" key="10">
    <source>
        <dbReference type="SAM" id="MobiDB-lite"/>
    </source>
</evidence>
<dbReference type="Pfam" id="PF02811">
    <property type="entry name" value="PHP"/>
    <property type="match status" value="1"/>
</dbReference>
<dbReference type="PANTHER" id="PTHR32294">
    <property type="entry name" value="DNA POLYMERASE III SUBUNIT ALPHA"/>
    <property type="match status" value="1"/>
</dbReference>
<evidence type="ECO:0000256" key="9">
    <source>
        <dbReference type="ARBA" id="ARBA00049244"/>
    </source>
</evidence>
<keyword evidence="3" id="KW-0808">Transferase</keyword>
<dbReference type="EMBL" id="CP030759">
    <property type="protein sequence ID" value="AXA36192.1"/>
    <property type="molecule type" value="Genomic_DNA"/>
</dbReference>
<keyword evidence="7" id="KW-0239">DNA-directed DNA polymerase</keyword>
<dbReference type="Gene3D" id="1.10.150.870">
    <property type="match status" value="1"/>
</dbReference>
<dbReference type="Proteomes" id="UP000262583">
    <property type="component" value="Chromosome"/>
</dbReference>
<dbReference type="GO" id="GO:0006281">
    <property type="term" value="P:DNA repair"/>
    <property type="evidence" value="ECO:0007669"/>
    <property type="project" value="UniProtKB-KW"/>
</dbReference>
<dbReference type="GO" id="GO:0006260">
    <property type="term" value="P:DNA replication"/>
    <property type="evidence" value="ECO:0007669"/>
    <property type="project" value="UniProtKB-KW"/>
</dbReference>
<sequence>MTLTLAQIAKHFVHLHVHSYYSFFGSTLSPAEIVEWARSGQVVPPPPPPPEPVGDVLSLERHASALSSDSPGKEAPSGDIVPAIALTDTNAMTGLVEFYELARAAGVKPLLGLELTQPYPHERELLRERGAAVMRLPSERDEEEEIAGPAGGSTSPLLCPGDFSLRLVLLARDFKGYSRMCELATQRMLDPDFDLLPVAESLGPHVVAMSDSPQLLTRMAAEQRAGALRYGILVPLASRRQRNRAVYDTARQLGLPLVVTCDVRSAHAADLPLLRLLTAMQQLETLERLRNRPLPFPADGTLLSGDAVSAFFGITRGHELASELAQAMANTRVIAEACNCELPLGEWKFPRLTTTEEASAAELRQRAFEGLVHRYGPSPPAEARERLERELAIIQQLRFTDYFLMVHRIVEEAQRRGIRTLGRGSAANSIVTYVLGISHVCPIRNRLYFERFLNPERSAPPDIDLDFPWDRRDEILRWCFEFFGADHVALISTIQTLRMRQAVREVAKALGLPESEIERFNRLKGVGYVLEERDAKGQVVRTNLSEGEPWRRILATAQRLTGFPRHLSVHCGGIVLAPCRLTDYIALTRSAKGFVITQMDMNGVEALGLVKMDLLGNRSLAVLDDALDAAVANPRAALLMAAGTHATPIRSTSSPEEGRASPHTAERHARESERLAREAARMKLAGTRRGTSVALAGLMREFEKGEELPLPAPLPSSRFVLRKEIERLEFVSRDPATRALIHDGRTIGCFYIESPGMRALFERLRCEQFDEVVAASSIIRPGVAESGMMEAYIARHRLAKSHGKRSETARDAGGPHLPSNASSRVHALLLELLPETHGVMVYQEDVLRVAHEVAGMSYAQADLLRRAMSGKSRSAEAMARVREAFLEGAMRRHGLERSEAEELWRQVESFAGYSFCKGHSAAFAVLSYQVAYLKAHFPAEFFAAVLSNGGGFYGAGAYLEEARRWGLRTLPPSVNESAFGFTGCTRWVRGYRASGWVRVGLGAIQRLGPAGAERIVQERARAGAFTSLRDFLRRVRPQPEQVRALARAGALDCLGGARNAAESFPPLRRLALRRALLIELEELLSRSFGLEELDLGGGTEPLGMPAPSEPHAAAPTPREALWQLCQWEWETLGFMVSGHPVDFVEVPRGAIAARDIRRYAGERVQMVGWAIAAKVLTARNSGKPMQMLTLEDRTDTFEAVLFPPVYARLAPRTVSCGPYRVVGKVDMRLGSPTLEVHDLELLPWSLPRAQRGE</sequence>
<evidence type="ECO:0000256" key="1">
    <source>
        <dbReference type="ARBA" id="ARBA00012417"/>
    </source>
</evidence>
<keyword evidence="5" id="KW-0235">DNA replication</keyword>
<evidence type="ECO:0000256" key="3">
    <source>
        <dbReference type="ARBA" id="ARBA00022679"/>
    </source>
</evidence>
<evidence type="ECO:0000256" key="6">
    <source>
        <dbReference type="ARBA" id="ARBA00022763"/>
    </source>
</evidence>
<dbReference type="InterPro" id="IPR004805">
    <property type="entry name" value="DnaE2/DnaE/PolC"/>
</dbReference>
<dbReference type="InterPro" id="IPR004013">
    <property type="entry name" value="PHP_dom"/>
</dbReference>
<dbReference type="AlphaFoldDB" id="A0A2Z4Y655"/>
<feature type="domain" description="Polymerase/histidinol phosphatase N-terminal" evidence="11">
    <location>
        <begin position="13"/>
        <end position="119"/>
    </location>
</feature>
<evidence type="ECO:0000256" key="5">
    <source>
        <dbReference type="ARBA" id="ARBA00022705"/>
    </source>
</evidence>
<dbReference type="InterPro" id="IPR040982">
    <property type="entry name" value="DNA_pol3_finger"/>
</dbReference>
<keyword evidence="2" id="KW-0963">Cytoplasm</keyword>
<reference evidence="12 13" key="1">
    <citation type="submission" date="2018-05" db="EMBL/GenBank/DDBJ databases">
        <title>A metagenomic window into the 2 km-deep terrestrial subsurface aquifer revealed taxonomically and functionally diverse microbial community comprising novel uncultured bacterial lineages.</title>
        <authorList>
            <person name="Kadnikov V.V."/>
            <person name="Mardanov A.V."/>
            <person name="Beletsky A.V."/>
            <person name="Banks D."/>
            <person name="Pimenov N.V."/>
            <person name="Frank Y.A."/>
            <person name="Karnachuk O.V."/>
            <person name="Ravin N.V."/>
        </authorList>
    </citation>
    <scope>NUCLEOTIDE SEQUENCE [LARGE SCALE GENOMIC DNA]</scope>
    <source>
        <strain evidence="12">BY</strain>
    </source>
</reference>
<evidence type="ECO:0000256" key="4">
    <source>
        <dbReference type="ARBA" id="ARBA00022695"/>
    </source>
</evidence>
<dbReference type="Pfam" id="PF17657">
    <property type="entry name" value="DNA_pol3_finger"/>
    <property type="match status" value="1"/>
</dbReference>
<dbReference type="InterPro" id="IPR003141">
    <property type="entry name" value="Pol/His_phosphatase_N"/>
</dbReference>
<dbReference type="PANTHER" id="PTHR32294:SF4">
    <property type="entry name" value="ERROR-PRONE DNA POLYMERASE"/>
    <property type="match status" value="1"/>
</dbReference>
<keyword evidence="8" id="KW-0234">DNA repair</keyword>
<feature type="region of interest" description="Disordered" evidence="10">
    <location>
        <begin position="646"/>
        <end position="676"/>
    </location>
</feature>
<dbReference type="InterPro" id="IPR011708">
    <property type="entry name" value="DNA_pol3_alpha_NTPase_dom"/>
</dbReference>